<evidence type="ECO:0000256" key="6">
    <source>
        <dbReference type="ARBA" id="ARBA00023163"/>
    </source>
</evidence>
<organism evidence="11 12">
    <name type="scientific">Dendrobium nobile</name>
    <name type="common">Orchid</name>
    <dbReference type="NCBI Taxonomy" id="94219"/>
    <lineage>
        <taxon>Eukaryota</taxon>
        <taxon>Viridiplantae</taxon>
        <taxon>Streptophyta</taxon>
        <taxon>Embryophyta</taxon>
        <taxon>Tracheophyta</taxon>
        <taxon>Spermatophyta</taxon>
        <taxon>Magnoliopsida</taxon>
        <taxon>Liliopsida</taxon>
        <taxon>Asparagales</taxon>
        <taxon>Orchidaceae</taxon>
        <taxon>Epidendroideae</taxon>
        <taxon>Malaxideae</taxon>
        <taxon>Dendrobiinae</taxon>
        <taxon>Dendrobium</taxon>
    </lineage>
</organism>
<feature type="compositionally biased region" description="Polar residues" evidence="9">
    <location>
        <begin position="252"/>
        <end position="274"/>
    </location>
</feature>
<dbReference type="InterPro" id="IPR001356">
    <property type="entry name" value="HD"/>
</dbReference>
<dbReference type="SMART" id="SM00574">
    <property type="entry name" value="POX"/>
    <property type="match status" value="1"/>
</dbReference>
<gene>
    <name evidence="11" type="ORF">KFK09_015774</name>
</gene>
<evidence type="ECO:0000256" key="2">
    <source>
        <dbReference type="ARBA" id="ARBA00006454"/>
    </source>
</evidence>
<sequence>MATFYSNSSNQRDAMANIYLRDPAGSEPAVSGNMVHLNFPSVSSYSNTLAGTREQQANCIGVSDLASSHIGDNAYSSWRDGRNVMLFMQAHGRSLDGDDELIRNSASDVDPQLGLQTPLGILNEHNLSLQQSMSSGQGQGLSLSLGTQIPVPSFKYQPASSVVSGLSSYHSNSGNGETYGNENSRSRILNASASPYGFTNTMSTVPNSKYIKAAQQLLDEFVNIQRALKKKADNTKSISASGFPASKDNKGASRSNGNPSEHQESSANSPSELSTSEKQELQNKMAKLLAMLDEVDRKFKQYFNEMQIIDASFDAIAGSGAAKPYTALALQTISRHFRSLRDAIDSQIRSSQKILGEQDGLSGKGCGISRLRYIDQHMRQQKTIQQLGVMPQHAWRPQRGLPENSVSILRAWLFEHFLHPYPNDSEKLMLARQTGLTRSQISNWFINARVRLWKPMVEDIYKEEFGENEMDSNSSSENATKYIDELCNNAQEDQQSPSNERCQTNPSNQLNLISETNTAARVPSFQNEPMDQRPHDSSNINPLLHDTICNAEGSSRLMTYTMNELARYDNGGVSLTLGLQHCDDNLPASDVQEEFLASRGEDVYSSAPSLGFGPSQLLNYFVA</sequence>
<feature type="domain" description="Homeobox" evidence="10">
    <location>
        <begin position="392"/>
        <end position="455"/>
    </location>
</feature>
<dbReference type="PROSITE" id="PS50071">
    <property type="entry name" value="HOMEOBOX_2"/>
    <property type="match status" value="1"/>
</dbReference>
<evidence type="ECO:0000259" key="10">
    <source>
        <dbReference type="PROSITE" id="PS50071"/>
    </source>
</evidence>
<dbReference type="AlphaFoldDB" id="A0A8T3B6Z6"/>
<dbReference type="CDD" id="cd00086">
    <property type="entry name" value="homeodomain"/>
    <property type="match status" value="1"/>
</dbReference>
<dbReference type="GO" id="GO:0003677">
    <property type="term" value="F:DNA binding"/>
    <property type="evidence" value="ECO:0007669"/>
    <property type="project" value="UniProtKB-UniRule"/>
</dbReference>
<evidence type="ECO:0000256" key="9">
    <source>
        <dbReference type="SAM" id="MobiDB-lite"/>
    </source>
</evidence>
<dbReference type="Proteomes" id="UP000829196">
    <property type="component" value="Unassembled WGS sequence"/>
</dbReference>
<dbReference type="GO" id="GO:0006355">
    <property type="term" value="P:regulation of DNA-templated transcription"/>
    <property type="evidence" value="ECO:0007669"/>
    <property type="project" value="InterPro"/>
</dbReference>
<comment type="similarity">
    <text evidence="2">Belongs to the TALE/BELL homeobox family.</text>
</comment>
<accession>A0A8T3B6Z6</accession>
<keyword evidence="5 8" id="KW-0371">Homeobox</keyword>
<dbReference type="SUPFAM" id="SSF46689">
    <property type="entry name" value="Homeodomain-like"/>
    <property type="match status" value="1"/>
</dbReference>
<keyword evidence="7 8" id="KW-0539">Nucleus</keyword>
<dbReference type="InterPro" id="IPR009057">
    <property type="entry name" value="Homeodomain-like_sf"/>
</dbReference>
<evidence type="ECO:0000256" key="8">
    <source>
        <dbReference type="PROSITE-ProRule" id="PRU00108"/>
    </source>
</evidence>
<proteinExistence type="inferred from homology"/>
<evidence type="ECO:0000256" key="3">
    <source>
        <dbReference type="ARBA" id="ARBA00023015"/>
    </source>
</evidence>
<evidence type="ECO:0000256" key="1">
    <source>
        <dbReference type="ARBA" id="ARBA00004123"/>
    </source>
</evidence>
<evidence type="ECO:0000256" key="4">
    <source>
        <dbReference type="ARBA" id="ARBA00023125"/>
    </source>
</evidence>
<dbReference type="SMR" id="A0A8T3B6Z6"/>
<dbReference type="OrthoDB" id="10056939at2759"/>
<dbReference type="InterPro" id="IPR008422">
    <property type="entry name" value="KN_HD"/>
</dbReference>
<dbReference type="PANTHER" id="PTHR11850">
    <property type="entry name" value="HOMEOBOX PROTEIN TRANSCRIPTION FACTORS"/>
    <property type="match status" value="1"/>
</dbReference>
<dbReference type="InterPro" id="IPR050224">
    <property type="entry name" value="TALE_homeobox"/>
</dbReference>
<dbReference type="EMBL" id="JAGYWB010000011">
    <property type="protein sequence ID" value="KAI0504821.1"/>
    <property type="molecule type" value="Genomic_DNA"/>
</dbReference>
<evidence type="ECO:0000256" key="7">
    <source>
        <dbReference type="ARBA" id="ARBA00023242"/>
    </source>
</evidence>
<evidence type="ECO:0000313" key="11">
    <source>
        <dbReference type="EMBL" id="KAI0504821.1"/>
    </source>
</evidence>
<keyword evidence="4 8" id="KW-0238">DNA-binding</keyword>
<evidence type="ECO:0000313" key="12">
    <source>
        <dbReference type="Proteomes" id="UP000829196"/>
    </source>
</evidence>
<keyword evidence="3" id="KW-0805">Transcription regulation</keyword>
<feature type="DNA-binding region" description="Homeobox" evidence="8">
    <location>
        <begin position="394"/>
        <end position="456"/>
    </location>
</feature>
<comment type="caution">
    <text evidence="11">The sequence shown here is derived from an EMBL/GenBank/DDBJ whole genome shotgun (WGS) entry which is preliminary data.</text>
</comment>
<dbReference type="Gene3D" id="1.10.10.60">
    <property type="entry name" value="Homeodomain-like"/>
    <property type="match status" value="1"/>
</dbReference>
<evidence type="ECO:0000256" key="5">
    <source>
        <dbReference type="ARBA" id="ARBA00023155"/>
    </source>
</evidence>
<keyword evidence="12" id="KW-1185">Reference proteome</keyword>
<keyword evidence="6" id="KW-0804">Transcription</keyword>
<name>A0A8T3B6Z6_DENNO</name>
<comment type="subcellular location">
    <subcellularLocation>
        <location evidence="1 8">Nucleus</location>
    </subcellularLocation>
</comment>
<dbReference type="GO" id="GO:0005634">
    <property type="term" value="C:nucleus"/>
    <property type="evidence" value="ECO:0007669"/>
    <property type="project" value="UniProtKB-SubCell"/>
</dbReference>
<reference evidence="11" key="1">
    <citation type="journal article" date="2022" name="Front. Genet.">
        <title>Chromosome-Scale Assembly of the Dendrobium nobile Genome Provides Insights Into the Molecular Mechanism of the Biosynthesis of the Medicinal Active Ingredient of Dendrobium.</title>
        <authorList>
            <person name="Xu Q."/>
            <person name="Niu S.-C."/>
            <person name="Li K.-L."/>
            <person name="Zheng P.-J."/>
            <person name="Zhang X.-J."/>
            <person name="Jia Y."/>
            <person name="Liu Y."/>
            <person name="Niu Y.-X."/>
            <person name="Yu L.-H."/>
            <person name="Chen D.-F."/>
            <person name="Zhang G.-Q."/>
        </authorList>
    </citation>
    <scope>NUCLEOTIDE SEQUENCE</scope>
    <source>
        <tissue evidence="11">Leaf</tissue>
    </source>
</reference>
<dbReference type="Pfam" id="PF05920">
    <property type="entry name" value="Homeobox_KN"/>
    <property type="match status" value="1"/>
</dbReference>
<protein>
    <recommendedName>
        <fullName evidence="10">Homeobox domain-containing protein</fullName>
    </recommendedName>
</protein>
<dbReference type="SMART" id="SM00389">
    <property type="entry name" value="HOX"/>
    <property type="match status" value="1"/>
</dbReference>
<feature type="region of interest" description="Disordered" evidence="9">
    <location>
        <begin position="233"/>
        <end position="280"/>
    </location>
</feature>
<dbReference type="Pfam" id="PF07526">
    <property type="entry name" value="POX"/>
    <property type="match status" value="1"/>
</dbReference>
<dbReference type="InterPro" id="IPR006563">
    <property type="entry name" value="POX_dom"/>
</dbReference>